<dbReference type="Gene3D" id="1.10.10.10">
    <property type="entry name" value="Winged helix-like DNA-binding domain superfamily/Winged helix DNA-binding domain"/>
    <property type="match status" value="1"/>
</dbReference>
<proteinExistence type="predicted"/>
<dbReference type="AlphaFoldDB" id="A0A1I4LHL6"/>
<dbReference type="InterPro" id="IPR011335">
    <property type="entry name" value="Restrct_endonuc-II-like"/>
</dbReference>
<dbReference type="SUPFAM" id="SSF52980">
    <property type="entry name" value="Restriction endonuclease-like"/>
    <property type="match status" value="1"/>
</dbReference>
<accession>A0A1I4LHL6</accession>
<organism evidence="3 4">
    <name type="scientific">Gracilibacillus orientalis</name>
    <dbReference type="NCBI Taxonomy" id="334253"/>
    <lineage>
        <taxon>Bacteria</taxon>
        <taxon>Bacillati</taxon>
        <taxon>Bacillota</taxon>
        <taxon>Bacilli</taxon>
        <taxon>Bacillales</taxon>
        <taxon>Bacillaceae</taxon>
        <taxon>Gracilibacillus</taxon>
    </lineage>
</organism>
<keyword evidence="3" id="KW-0540">Nuclease</keyword>
<dbReference type="EMBL" id="FOTR01000005">
    <property type="protein sequence ID" value="SFL90303.1"/>
    <property type="molecule type" value="Genomic_DNA"/>
</dbReference>
<dbReference type="Pfam" id="PF08722">
    <property type="entry name" value="Tn7_TnsA-like_N"/>
    <property type="match status" value="1"/>
</dbReference>
<dbReference type="OrthoDB" id="5291587at2"/>
<dbReference type="GO" id="GO:0004519">
    <property type="term" value="F:endonuclease activity"/>
    <property type="evidence" value="ECO:0007669"/>
    <property type="project" value="UniProtKB-KW"/>
</dbReference>
<dbReference type="InterPro" id="IPR014832">
    <property type="entry name" value="TnsA_C"/>
</dbReference>
<protein>
    <submittedName>
        <fullName evidence="3">TnsA endonuclease C terminal</fullName>
    </submittedName>
</protein>
<dbReference type="Pfam" id="PF08721">
    <property type="entry name" value="Tn7_Tnp_TnsA_C"/>
    <property type="match status" value="1"/>
</dbReference>
<evidence type="ECO:0000313" key="3">
    <source>
        <dbReference type="EMBL" id="SFL90303.1"/>
    </source>
</evidence>
<dbReference type="STRING" id="334253.SAMN04487943_10516"/>
<name>A0A1I4LHL6_9BACI</name>
<keyword evidence="3" id="KW-0255">Endonuclease</keyword>
<reference evidence="4" key="1">
    <citation type="submission" date="2016-10" db="EMBL/GenBank/DDBJ databases">
        <authorList>
            <person name="Varghese N."/>
            <person name="Submissions S."/>
        </authorList>
    </citation>
    <scope>NUCLEOTIDE SEQUENCE [LARGE SCALE GENOMIC DNA]</scope>
    <source>
        <strain evidence="4">CGMCC 1.4250</strain>
    </source>
</reference>
<dbReference type="CDD" id="cd22362">
    <property type="entry name" value="TnsA_endonuclease-like"/>
    <property type="match status" value="1"/>
</dbReference>
<dbReference type="InterPro" id="IPR036388">
    <property type="entry name" value="WH-like_DNA-bd_sf"/>
</dbReference>
<dbReference type="InterPro" id="IPR014833">
    <property type="entry name" value="TnsA_N"/>
</dbReference>
<evidence type="ECO:0000259" key="1">
    <source>
        <dbReference type="Pfam" id="PF08721"/>
    </source>
</evidence>
<keyword evidence="3" id="KW-0378">Hydrolase</keyword>
<feature type="domain" description="TnsA endonuclease N-terminal" evidence="2">
    <location>
        <begin position="3"/>
        <end position="97"/>
    </location>
</feature>
<evidence type="ECO:0000259" key="2">
    <source>
        <dbReference type="Pfam" id="PF08722"/>
    </source>
</evidence>
<gene>
    <name evidence="3" type="ORF">SAMN04487943_10516</name>
</gene>
<dbReference type="RefSeq" id="WP_091483587.1">
    <property type="nucleotide sequence ID" value="NZ_FOTR01000005.1"/>
</dbReference>
<dbReference type="Gene3D" id="3.40.1350.10">
    <property type="match status" value="1"/>
</dbReference>
<dbReference type="GO" id="GO:0003676">
    <property type="term" value="F:nucleic acid binding"/>
    <property type="evidence" value="ECO:0007669"/>
    <property type="project" value="InterPro"/>
</dbReference>
<dbReference type="Proteomes" id="UP000198565">
    <property type="component" value="Unassembled WGS sequence"/>
</dbReference>
<evidence type="ECO:0000313" key="4">
    <source>
        <dbReference type="Proteomes" id="UP000198565"/>
    </source>
</evidence>
<feature type="domain" description="TnsA endonuclease C-terminal" evidence="1">
    <location>
        <begin position="99"/>
        <end position="174"/>
    </location>
</feature>
<sequence length="205" mass="23848">MAENVIDIREQYPLDREKKTKIAVKKQINHSIEKANGTPIVMTTDFLITLNGQSGISYIARSIKPANQLNDKRVIEKLEIERQYWEDEDVDWRIMTELDIPIDLCRNIEQLHQHYNLDDKEKLLAETLYRELLEQEGVLLKALNSFDSKYNLEAGSALALFKHLLANKAITLDIMQKINYRMDIGNLKYMGLSLEEGTLKHENIF</sequence>
<keyword evidence="4" id="KW-1185">Reference proteome</keyword>
<dbReference type="InterPro" id="IPR011856">
    <property type="entry name" value="tRNA_endonuc-like_dom_sf"/>
</dbReference>